<dbReference type="PANTHER" id="PTHR42935:SF1">
    <property type="entry name" value="SLR0930 PROTEIN"/>
    <property type="match status" value="1"/>
</dbReference>
<feature type="domain" description="AAA+ ATPase" evidence="1">
    <location>
        <begin position="234"/>
        <end position="378"/>
    </location>
</feature>
<dbReference type="RefSeq" id="WP_213238121.1">
    <property type="nucleotide sequence ID" value="NZ_JAHBCL010000034.1"/>
</dbReference>
<dbReference type="GO" id="GO:0005524">
    <property type="term" value="F:ATP binding"/>
    <property type="evidence" value="ECO:0007669"/>
    <property type="project" value="UniProtKB-KW"/>
</dbReference>
<keyword evidence="2" id="KW-0067">ATP-binding</keyword>
<keyword evidence="2" id="KW-0547">Nucleotide-binding</keyword>
<dbReference type="EMBL" id="JAHBCL010000034">
    <property type="protein sequence ID" value="MBS7528260.1"/>
    <property type="molecule type" value="Genomic_DNA"/>
</dbReference>
<sequence length="437" mass="50281">MYREIAKLVLYRNDEPDSILHHLSEIFKDYDEKRSTPSDLTDRIYGQIKALLDLSTQYGFDENLWQNYLTFLLLSHENSFSLTSEKIGVNVGSVNTFAKHDFKIFMSLFHFDFSKIEKDLNIDCFSVITAYQAIEKKERLYNKNVSVKVKEASRKLAATKDVETFYNIVTTFYKDYGVGILGLNKAFRIAPSDNDVAFMAINNTEAVMLKDIIGYEFQKKQLTDNTEAFVAGRPANNVLLFGDAGTGKSTSIKALINEYYEDGLRMIEIYKHQFKDLSKIIAQIKNRNYKFIIYMDDLSFEEFEIEYKYLKAIIEGGVETKPDNVLIYATSNRRHLIRETWGDRSDAREEELHHSDTVQEKLSLVARFGISIGFTKPDQKKYFEIVKGIAARYPQITLSEEALVAEARKWELQHSGFSGRTAQQFVTYLLSISGSGE</sequence>
<organism evidence="2 3">
    <name type="scientific">Fusibacter paucivorans</name>
    <dbReference type="NCBI Taxonomy" id="76009"/>
    <lineage>
        <taxon>Bacteria</taxon>
        <taxon>Bacillati</taxon>
        <taxon>Bacillota</taxon>
        <taxon>Clostridia</taxon>
        <taxon>Eubacteriales</taxon>
        <taxon>Eubacteriales Family XII. Incertae Sedis</taxon>
        <taxon>Fusibacter</taxon>
    </lineage>
</organism>
<reference evidence="2 3" key="1">
    <citation type="submission" date="2021-05" db="EMBL/GenBank/DDBJ databases">
        <title>Fusibacter ferrireducens sp. nov., an anaerobic, sulfur- and Fe-reducing bacterium isolated from the mangrove sediment.</title>
        <authorList>
            <person name="Qiu D."/>
        </authorList>
    </citation>
    <scope>NUCLEOTIDE SEQUENCE [LARGE SCALE GENOMIC DNA]</scope>
    <source>
        <strain evidence="2 3">DSM 12116</strain>
    </source>
</reference>
<protein>
    <submittedName>
        <fullName evidence="2">ATP-binding protein</fullName>
    </submittedName>
</protein>
<evidence type="ECO:0000313" key="2">
    <source>
        <dbReference type="EMBL" id="MBS7528260.1"/>
    </source>
</evidence>
<dbReference type="SUPFAM" id="SSF52540">
    <property type="entry name" value="P-loop containing nucleoside triphosphate hydrolases"/>
    <property type="match status" value="1"/>
</dbReference>
<dbReference type="InterPro" id="IPR003593">
    <property type="entry name" value="AAA+_ATPase"/>
</dbReference>
<dbReference type="InterPro" id="IPR008533">
    <property type="entry name" value="DUF815"/>
</dbReference>
<comment type="caution">
    <text evidence="2">The sequence shown here is derived from an EMBL/GenBank/DDBJ whole genome shotgun (WGS) entry which is preliminary data.</text>
</comment>
<dbReference type="Gene3D" id="3.40.50.300">
    <property type="entry name" value="P-loop containing nucleotide triphosphate hydrolases"/>
    <property type="match status" value="1"/>
</dbReference>
<evidence type="ECO:0000259" key="1">
    <source>
        <dbReference type="SMART" id="SM00382"/>
    </source>
</evidence>
<dbReference type="Pfam" id="PF05673">
    <property type="entry name" value="DUF815"/>
    <property type="match status" value="1"/>
</dbReference>
<dbReference type="Proteomes" id="UP000746471">
    <property type="component" value="Unassembled WGS sequence"/>
</dbReference>
<evidence type="ECO:0000313" key="3">
    <source>
        <dbReference type="Proteomes" id="UP000746471"/>
    </source>
</evidence>
<keyword evidence="3" id="KW-1185">Reference proteome</keyword>
<name>A0ABS5PSV6_9FIRM</name>
<dbReference type="InterPro" id="IPR027417">
    <property type="entry name" value="P-loop_NTPase"/>
</dbReference>
<dbReference type="PANTHER" id="PTHR42935">
    <property type="entry name" value="SLR0930 PROTEIN"/>
    <property type="match status" value="1"/>
</dbReference>
<gene>
    <name evidence="2" type="ORF">KHM83_16345</name>
</gene>
<proteinExistence type="predicted"/>
<dbReference type="SMART" id="SM00382">
    <property type="entry name" value="AAA"/>
    <property type="match status" value="1"/>
</dbReference>
<accession>A0ABS5PSV6</accession>